<accession>A0A139A4S3</accession>
<gene>
    <name evidence="2" type="ORF">M427DRAFT_60254</name>
</gene>
<evidence type="ECO:0000313" key="3">
    <source>
        <dbReference type="Proteomes" id="UP000070544"/>
    </source>
</evidence>
<feature type="chain" id="PRO_5007295936" evidence="1">
    <location>
        <begin position="25"/>
        <end position="136"/>
    </location>
</feature>
<dbReference type="Proteomes" id="UP000070544">
    <property type="component" value="Unassembled WGS sequence"/>
</dbReference>
<proteinExistence type="predicted"/>
<reference evidence="2 3" key="1">
    <citation type="journal article" date="2015" name="Genome Biol. Evol.">
        <title>Phylogenomic analyses indicate that early fungi evolved digesting cell walls of algal ancestors of land plants.</title>
        <authorList>
            <person name="Chang Y."/>
            <person name="Wang S."/>
            <person name="Sekimoto S."/>
            <person name="Aerts A.L."/>
            <person name="Choi C."/>
            <person name="Clum A."/>
            <person name="LaButti K.M."/>
            <person name="Lindquist E.A."/>
            <person name="Yee Ngan C."/>
            <person name="Ohm R.A."/>
            <person name="Salamov A.A."/>
            <person name="Grigoriev I.V."/>
            <person name="Spatafora J.W."/>
            <person name="Berbee M.L."/>
        </authorList>
    </citation>
    <scope>NUCLEOTIDE SEQUENCE [LARGE SCALE GENOMIC DNA]</scope>
    <source>
        <strain evidence="2 3">JEL478</strain>
    </source>
</reference>
<feature type="signal peptide" evidence="1">
    <location>
        <begin position="1"/>
        <end position="24"/>
    </location>
</feature>
<keyword evidence="3" id="KW-1185">Reference proteome</keyword>
<organism evidence="2 3">
    <name type="scientific">Gonapodya prolifera (strain JEL478)</name>
    <name type="common">Monoblepharis prolifera</name>
    <dbReference type="NCBI Taxonomy" id="1344416"/>
    <lineage>
        <taxon>Eukaryota</taxon>
        <taxon>Fungi</taxon>
        <taxon>Fungi incertae sedis</taxon>
        <taxon>Chytridiomycota</taxon>
        <taxon>Chytridiomycota incertae sedis</taxon>
        <taxon>Monoblepharidomycetes</taxon>
        <taxon>Monoblepharidales</taxon>
        <taxon>Gonapodyaceae</taxon>
        <taxon>Gonapodya</taxon>
    </lineage>
</organism>
<sequence>MRVRTSLILLFAALVACFGPLSEAAEWHDGYNGKRLQSGYRSCKVPTEFHQYCLDGGWTIKNGYVVSLVGMHESGQFCPRFKLPKNAIQKSNGASTFKGKFAPDLQQGGIDGTVQMTGNQVTITFKNGKKSCMVQL</sequence>
<dbReference type="OrthoDB" id="2175012at2759"/>
<feature type="non-terminal residue" evidence="2">
    <location>
        <position position="136"/>
    </location>
</feature>
<dbReference type="AlphaFoldDB" id="A0A139A4S3"/>
<evidence type="ECO:0000256" key="1">
    <source>
        <dbReference type="SAM" id="SignalP"/>
    </source>
</evidence>
<protein>
    <submittedName>
        <fullName evidence="2">Uncharacterized protein</fullName>
    </submittedName>
</protein>
<dbReference type="PROSITE" id="PS51257">
    <property type="entry name" value="PROKAR_LIPOPROTEIN"/>
    <property type="match status" value="1"/>
</dbReference>
<name>A0A139A4S3_GONPJ</name>
<dbReference type="EMBL" id="KQ965796">
    <property type="protein sequence ID" value="KXS11807.1"/>
    <property type="molecule type" value="Genomic_DNA"/>
</dbReference>
<evidence type="ECO:0000313" key="2">
    <source>
        <dbReference type="EMBL" id="KXS11807.1"/>
    </source>
</evidence>
<keyword evidence="1" id="KW-0732">Signal</keyword>